<dbReference type="RefSeq" id="WP_132080006.1">
    <property type="nucleotide sequence ID" value="NZ_DAIMLW010000397.1"/>
</dbReference>
<sequence>MPSKKVTVDIQGTSLTLSNLDKVFYPQTGFTKGQVIDYYIRIAPALLPHLSNRPLTMKRYPDGATAKFFYQKQCPDHRPDWLQTAPVWSEHNDDHIDFCLANNLPSLVWAVNLAALELHTSLSAANDVLCPTMLVFDLDPGPPASVLECCQVALLLKAIFDQQHLQSFPKTSGSKGLQVYVPLNKPVTYDITKAYARAIAQLLEQQHPELVVSKMTKKLRTGKVFVDWSQNDDHKTTVCVYSMRAREQPTVSTPVNWSEVEQAFKDKNAQLLTFEAPQVISRFEQLGDLFAPVLTLKQELPPLK</sequence>
<dbReference type="InterPro" id="IPR014145">
    <property type="entry name" value="LigD_pol_dom"/>
</dbReference>
<dbReference type="NCBIfam" id="TIGR02778">
    <property type="entry name" value="ligD_pol"/>
    <property type="match status" value="1"/>
</dbReference>
<comment type="caution">
    <text evidence="2">The sequence shown here is derived from an EMBL/GenBank/DDBJ whole genome shotgun (WGS) entry which is preliminary data.</text>
</comment>
<evidence type="ECO:0000259" key="1">
    <source>
        <dbReference type="Pfam" id="PF21686"/>
    </source>
</evidence>
<dbReference type="OrthoDB" id="9802472at2"/>
<reference evidence="2 3" key="1">
    <citation type="submission" date="2019-03" db="EMBL/GenBank/DDBJ databases">
        <title>Genomic Encyclopedia of Type Strains, Phase IV (KMG-IV): sequencing the most valuable type-strain genomes for metagenomic binning, comparative biology and taxonomic classification.</title>
        <authorList>
            <person name="Goeker M."/>
        </authorList>
    </citation>
    <scope>NUCLEOTIDE SEQUENCE [LARGE SCALE GENOMIC DNA]</scope>
    <source>
        <strain evidence="2 3">DSM 15969</strain>
    </source>
</reference>
<dbReference type="Pfam" id="PF21686">
    <property type="entry name" value="LigD_Prim-Pol"/>
    <property type="match status" value="1"/>
</dbReference>
<proteinExistence type="predicted"/>
<dbReference type="EMBL" id="SLUI01000006">
    <property type="protein sequence ID" value="TCL37431.1"/>
    <property type="molecule type" value="Genomic_DNA"/>
</dbReference>
<feature type="domain" description="DNA ligase D polymerase" evidence="1">
    <location>
        <begin position="31"/>
        <end position="290"/>
    </location>
</feature>
<dbReference type="CDD" id="cd04863">
    <property type="entry name" value="MtLigD_Pol_like"/>
    <property type="match status" value="1"/>
</dbReference>
<dbReference type="Proteomes" id="UP000295063">
    <property type="component" value="Unassembled WGS sequence"/>
</dbReference>
<accession>A0A4R1Q0E3</accession>
<dbReference type="InterPro" id="IPR052171">
    <property type="entry name" value="NHEJ_LigD"/>
</dbReference>
<dbReference type="InterPro" id="IPR033649">
    <property type="entry name" value="MtLigD_Pol-like"/>
</dbReference>
<dbReference type="PANTHER" id="PTHR42705:SF2">
    <property type="entry name" value="BIFUNCTIONAL NON-HOMOLOGOUS END JOINING PROTEIN LIGD"/>
    <property type="match status" value="1"/>
</dbReference>
<evidence type="ECO:0000313" key="3">
    <source>
        <dbReference type="Proteomes" id="UP000295063"/>
    </source>
</evidence>
<organism evidence="2 3">
    <name type="scientific">Anaerospora hongkongensis</name>
    <dbReference type="NCBI Taxonomy" id="244830"/>
    <lineage>
        <taxon>Bacteria</taxon>
        <taxon>Bacillati</taxon>
        <taxon>Bacillota</taxon>
        <taxon>Negativicutes</taxon>
        <taxon>Selenomonadales</taxon>
        <taxon>Sporomusaceae</taxon>
        <taxon>Anaerospora</taxon>
    </lineage>
</organism>
<dbReference type="PANTHER" id="PTHR42705">
    <property type="entry name" value="BIFUNCTIONAL NON-HOMOLOGOUS END JOINING PROTEIN LIGD"/>
    <property type="match status" value="1"/>
</dbReference>
<dbReference type="AlphaFoldDB" id="A0A4R1Q0E3"/>
<gene>
    <name evidence="2" type="ORF">EV210_106300</name>
</gene>
<dbReference type="Gene3D" id="3.90.920.10">
    <property type="entry name" value="DNA primase, PRIM domain"/>
    <property type="match status" value="1"/>
</dbReference>
<protein>
    <submittedName>
        <fullName evidence="2">Bifunctional non-homologous end joining protein LigD</fullName>
    </submittedName>
</protein>
<name>A0A4R1Q0E3_9FIRM</name>
<evidence type="ECO:0000313" key="2">
    <source>
        <dbReference type="EMBL" id="TCL37431.1"/>
    </source>
</evidence>
<keyword evidence="3" id="KW-1185">Reference proteome</keyword>